<protein>
    <recommendedName>
        <fullName evidence="4">F-box domain-containing protein</fullName>
    </recommendedName>
</protein>
<keyword evidence="3" id="KW-1185">Reference proteome</keyword>
<dbReference type="EMBL" id="JAXOVC010000002">
    <property type="protein sequence ID" value="KAK4505391.1"/>
    <property type="molecule type" value="Genomic_DNA"/>
</dbReference>
<dbReference type="Proteomes" id="UP001305779">
    <property type="component" value="Unassembled WGS sequence"/>
</dbReference>
<comment type="caution">
    <text evidence="2">The sequence shown here is derived from an EMBL/GenBank/DDBJ whole genome shotgun (WGS) entry which is preliminary data.</text>
</comment>
<evidence type="ECO:0000313" key="3">
    <source>
        <dbReference type="Proteomes" id="UP001305779"/>
    </source>
</evidence>
<name>A0ABR0EW30_ZASCE</name>
<evidence type="ECO:0000313" key="2">
    <source>
        <dbReference type="EMBL" id="KAK4505391.1"/>
    </source>
</evidence>
<sequence>MLGKKRSHADFSMDVSPKPPGTSPITAEHMNQAPTNALREIPRFVQYTSAAPTNAPTDLAPRATSLPLNLIAMIVSYLDDIGDIARVTRTSRLLYYMTLPQLYERVALHSYGEMRHVNGKPEGFGSGSPFMMALDGLVTKAHGSLVKHFRVWGQWRELGIDDFAKGRVPDNSMMLNILLRAAMDKMTKLESFCWELDCKPLKTLYLGLGAHNNLVSFTLRFPSTRIPRPSVLIPPMANLRVFKAMDIDPMCYPDDISMLMLHSKKLVDVRLHFSPRMRQEAEAIMNLNMFFGRCHKAGYKMKLKHFALQNFFGPNVLGMEQIFDVKHCTRVTFLDTFGGNDPRTIFVDDTWKNVPLDMYANFHSVRCNELAPQHIEIMKNAAGKMKHMYVVNERRGKTGYTPPDAAAPSPLTPNGDSYMDADAAALGPEYLYTITRYHGDSLKHLLLSDHWWLSNDDVVDIVRYCPNLEQLGLAINTPDHNIFRLMMPFLPKLQVIRVLHNEHLAQNLRMVSHEERMWQMGYEAAQRPSQNIKLIGLGEYYYKPGKSVEVMREDGTIERRKEMSMVGKEEAMKYEIWRLDCLDISVDPIAHWDP</sequence>
<dbReference type="SUPFAM" id="SSF52047">
    <property type="entry name" value="RNI-like"/>
    <property type="match status" value="1"/>
</dbReference>
<proteinExistence type="predicted"/>
<evidence type="ECO:0008006" key="4">
    <source>
        <dbReference type="Google" id="ProtNLM"/>
    </source>
</evidence>
<gene>
    <name evidence="2" type="ORF">PRZ48_003354</name>
</gene>
<organism evidence="2 3">
    <name type="scientific">Zasmidium cellare</name>
    <name type="common">Wine cellar mold</name>
    <name type="synonym">Racodium cellare</name>
    <dbReference type="NCBI Taxonomy" id="395010"/>
    <lineage>
        <taxon>Eukaryota</taxon>
        <taxon>Fungi</taxon>
        <taxon>Dikarya</taxon>
        <taxon>Ascomycota</taxon>
        <taxon>Pezizomycotina</taxon>
        <taxon>Dothideomycetes</taxon>
        <taxon>Dothideomycetidae</taxon>
        <taxon>Mycosphaerellales</taxon>
        <taxon>Mycosphaerellaceae</taxon>
        <taxon>Zasmidium</taxon>
    </lineage>
</organism>
<reference evidence="2 3" key="1">
    <citation type="journal article" date="2023" name="G3 (Bethesda)">
        <title>A chromosome-level genome assembly of Zasmidium syzygii isolated from banana leaves.</title>
        <authorList>
            <person name="van Westerhoven A.C."/>
            <person name="Mehrabi R."/>
            <person name="Talebi R."/>
            <person name="Steentjes M.B.F."/>
            <person name="Corcolon B."/>
            <person name="Chong P.A."/>
            <person name="Kema G.H.J."/>
            <person name="Seidl M.F."/>
        </authorList>
    </citation>
    <scope>NUCLEOTIDE SEQUENCE [LARGE SCALE GENOMIC DNA]</scope>
    <source>
        <strain evidence="2 3">P124</strain>
    </source>
</reference>
<evidence type="ECO:0000256" key="1">
    <source>
        <dbReference type="SAM" id="MobiDB-lite"/>
    </source>
</evidence>
<accession>A0ABR0EW30</accession>
<feature type="region of interest" description="Disordered" evidence="1">
    <location>
        <begin position="1"/>
        <end position="28"/>
    </location>
</feature>